<feature type="region of interest" description="Disordered" evidence="1">
    <location>
        <begin position="120"/>
        <end position="402"/>
    </location>
</feature>
<name>A0ABQ0CDX0_9HYPO</name>
<feature type="compositionally biased region" description="Basic and acidic residues" evidence="1">
    <location>
        <begin position="142"/>
        <end position="151"/>
    </location>
</feature>
<sequence length="402" mass="44655">MRRNTRFVSDSLHFTGIDLGDRKSGTYRRRQYSDSEDEDGDSDSSESYGEEEDDEDEEEDDDDDDDDDGSRGYLARLSSEEREEVLVRSALQLIGRAQAMGETDVHLNKQELEAYGRYLKRVKEEEEERARQRKKRNSGGGSEKRKAKEQRMAVPLTQLAPTSRKKKSSLSSSAEFPPRQDSLPRQRAANDVPPDGRDRQGYPPMGYFPPPSASRSRPRAGTTTSQGPSIRAREEYDYGSRPSSANRPRSSRGSPRDEASATSSRSHNNSLNPFQFQTAGPRAPYPPGAAAASRRHVSGPPEIVYEQRRGMTTPAAARSRHGSRRASYGEYTSEEGSPTSEESTSDDGGSGAQIRDPGGRTRGRGRSQAIIVEESPERTKSKKKSSSSPVKRKQMAGKKKRK</sequence>
<feature type="compositionally biased region" description="Low complexity" evidence="1">
    <location>
        <begin position="240"/>
        <end position="253"/>
    </location>
</feature>
<gene>
    <name evidence="2" type="primary">g103</name>
    <name evidence="2" type="ORF">EsDP_00000103</name>
</gene>
<protein>
    <submittedName>
        <fullName evidence="2">Uncharacterized protein</fullName>
    </submittedName>
</protein>
<feature type="compositionally biased region" description="Low complexity" evidence="1">
    <location>
        <begin position="330"/>
        <end position="342"/>
    </location>
</feature>
<evidence type="ECO:0000256" key="1">
    <source>
        <dbReference type="SAM" id="MobiDB-lite"/>
    </source>
</evidence>
<dbReference type="Proteomes" id="UP001562357">
    <property type="component" value="Unassembled WGS sequence"/>
</dbReference>
<accession>A0ABQ0CDX0</accession>
<keyword evidence="3" id="KW-1185">Reference proteome</keyword>
<evidence type="ECO:0000313" key="2">
    <source>
        <dbReference type="EMBL" id="GAB0131641.1"/>
    </source>
</evidence>
<dbReference type="EMBL" id="BAAFGZ010000002">
    <property type="protein sequence ID" value="GAB0131641.1"/>
    <property type="molecule type" value="Genomic_DNA"/>
</dbReference>
<evidence type="ECO:0000313" key="3">
    <source>
        <dbReference type="Proteomes" id="UP001562357"/>
    </source>
</evidence>
<comment type="caution">
    <text evidence="2">The sequence shown here is derived from an EMBL/GenBank/DDBJ whole genome shotgun (WGS) entry which is preliminary data.</text>
</comment>
<feature type="compositionally biased region" description="Polar residues" evidence="1">
    <location>
        <begin position="260"/>
        <end position="278"/>
    </location>
</feature>
<feature type="region of interest" description="Disordered" evidence="1">
    <location>
        <begin position="16"/>
        <end position="82"/>
    </location>
</feature>
<feature type="compositionally biased region" description="Basic and acidic residues" evidence="1">
    <location>
        <begin position="121"/>
        <end position="130"/>
    </location>
</feature>
<feature type="compositionally biased region" description="Basic residues" evidence="1">
    <location>
        <begin position="380"/>
        <end position="402"/>
    </location>
</feature>
<feature type="compositionally biased region" description="Acidic residues" evidence="1">
    <location>
        <begin position="34"/>
        <end position="68"/>
    </location>
</feature>
<proteinExistence type="predicted"/>
<reference evidence="3" key="1">
    <citation type="submission" date="2024-06" db="EMBL/GenBank/DDBJ databases">
        <title>Draft Genome Sequences of Epichloe bromicola Strains Isolated from Elymus ciliaris.</title>
        <authorList>
            <consortium name="Epichloe bromicola genome sequencing consortium"/>
            <person name="Miura A."/>
            <person name="Imano S."/>
            <person name="Ashida A."/>
            <person name="Sato I."/>
            <person name="Chiba S."/>
            <person name="Tanaka A."/>
            <person name="Camagna M."/>
            <person name="Takemoto D."/>
        </authorList>
    </citation>
    <scope>NUCLEOTIDE SEQUENCE [LARGE SCALE GENOMIC DNA]</scope>
    <source>
        <strain evidence="3">DP</strain>
    </source>
</reference>
<organism evidence="2 3">
    <name type="scientific">Epichloe bromicola</name>
    <dbReference type="NCBI Taxonomy" id="79588"/>
    <lineage>
        <taxon>Eukaryota</taxon>
        <taxon>Fungi</taxon>
        <taxon>Dikarya</taxon>
        <taxon>Ascomycota</taxon>
        <taxon>Pezizomycotina</taxon>
        <taxon>Sordariomycetes</taxon>
        <taxon>Hypocreomycetidae</taxon>
        <taxon>Hypocreales</taxon>
        <taxon>Clavicipitaceae</taxon>
        <taxon>Epichloe</taxon>
    </lineage>
</organism>